<evidence type="ECO:0000313" key="2">
    <source>
        <dbReference type="EMBL" id="KAK8873636.1"/>
    </source>
</evidence>
<accession>A0ABR2J7H4</accession>
<protein>
    <submittedName>
        <fullName evidence="2">Uncharacterized protein</fullName>
    </submittedName>
</protein>
<evidence type="ECO:0000313" key="3">
    <source>
        <dbReference type="Proteomes" id="UP001390339"/>
    </source>
</evidence>
<keyword evidence="3" id="KW-1185">Reference proteome</keyword>
<organism evidence="2 3">
    <name type="scientific">Apiospora arundinis</name>
    <dbReference type="NCBI Taxonomy" id="335852"/>
    <lineage>
        <taxon>Eukaryota</taxon>
        <taxon>Fungi</taxon>
        <taxon>Dikarya</taxon>
        <taxon>Ascomycota</taxon>
        <taxon>Pezizomycotina</taxon>
        <taxon>Sordariomycetes</taxon>
        <taxon>Xylariomycetidae</taxon>
        <taxon>Amphisphaeriales</taxon>
        <taxon>Apiosporaceae</taxon>
        <taxon>Apiospora</taxon>
    </lineage>
</organism>
<name>A0ABR2J7H4_9PEZI</name>
<reference evidence="2 3" key="1">
    <citation type="journal article" date="2024" name="IMA Fungus">
        <title>Apiospora arundinis, a panoply of carbohydrate-active enzymes and secondary metabolites.</title>
        <authorList>
            <person name="Sorensen T."/>
            <person name="Petersen C."/>
            <person name="Muurmann A.T."/>
            <person name="Christiansen J.V."/>
            <person name="Brundto M.L."/>
            <person name="Overgaard C.K."/>
            <person name="Boysen A.T."/>
            <person name="Wollenberg R.D."/>
            <person name="Larsen T.O."/>
            <person name="Sorensen J.L."/>
            <person name="Nielsen K.L."/>
            <person name="Sondergaard T.E."/>
        </authorList>
    </citation>
    <scope>NUCLEOTIDE SEQUENCE [LARGE SCALE GENOMIC DNA]</scope>
    <source>
        <strain evidence="2 3">AAU 773</strain>
    </source>
</reference>
<feature type="region of interest" description="Disordered" evidence="1">
    <location>
        <begin position="248"/>
        <end position="300"/>
    </location>
</feature>
<dbReference type="EMBL" id="JAPCWZ010000003">
    <property type="protein sequence ID" value="KAK8873636.1"/>
    <property type="molecule type" value="Genomic_DNA"/>
</dbReference>
<feature type="compositionally biased region" description="Acidic residues" evidence="1">
    <location>
        <begin position="267"/>
        <end position="289"/>
    </location>
</feature>
<evidence type="ECO:0000256" key="1">
    <source>
        <dbReference type="SAM" id="MobiDB-lite"/>
    </source>
</evidence>
<comment type="caution">
    <text evidence="2">The sequence shown here is derived from an EMBL/GenBank/DDBJ whole genome shotgun (WGS) entry which is preliminary data.</text>
</comment>
<proteinExistence type="predicted"/>
<gene>
    <name evidence="2" type="ORF">PGQ11_004150</name>
</gene>
<dbReference type="Proteomes" id="UP001390339">
    <property type="component" value="Unassembled WGS sequence"/>
</dbReference>
<sequence length="326" mass="36614">MAIYIREKEIQQREIDDGLDVKRNFLRRNAAQAPIAVDWTCFGTPWDIENTLTVLYTAYSHIDWLFIVVPKPPSPSSSPELDHFDGAGRPCRIFKPAPDLQNLVYQCQDVHWSYVKDRIYQVLLGKDDSTRNEDDEFGDMDFWTNLYTTIMMAGGVEACHHGRGEVSYRNNGGKSIRCMLPRISVQELSGSPEDIAELMPVPSLTRGHQLRLQNEATAAANAAAGVLYAKETGRLLGENYSATLVARDGDYKETTDEDGEINANNGNEEEDDEDEDDEDGDYADEDDEYSNVGAEKEKSVCQQQQVQASVSQYLPDVHCGNTVIWN</sequence>